<evidence type="ECO:0000256" key="2">
    <source>
        <dbReference type="ARBA" id="ARBA00001946"/>
    </source>
</evidence>
<dbReference type="EMBL" id="SOEG01000004">
    <property type="protein sequence ID" value="TDX52927.1"/>
    <property type="molecule type" value="Genomic_DNA"/>
</dbReference>
<dbReference type="STRING" id="926561.GCA_000379025_00358"/>
<keyword evidence="9" id="KW-1185">Reference proteome</keyword>
<evidence type="ECO:0000256" key="6">
    <source>
        <dbReference type="ARBA" id="ARBA00023211"/>
    </source>
</evidence>
<gene>
    <name evidence="8" type="ORF">C7959_10452</name>
</gene>
<evidence type="ECO:0000259" key="7">
    <source>
        <dbReference type="PROSITE" id="PS51462"/>
    </source>
</evidence>
<dbReference type="Gene3D" id="3.90.79.10">
    <property type="entry name" value="Nucleoside Triphosphate Pyrophosphohydrolase"/>
    <property type="match status" value="1"/>
</dbReference>
<dbReference type="InterPro" id="IPR015797">
    <property type="entry name" value="NUDIX_hydrolase-like_dom_sf"/>
</dbReference>
<dbReference type="PANTHER" id="PTHR12992:SF11">
    <property type="entry name" value="MITOCHONDRIAL COENZYME A DIPHOSPHATASE NUDT8"/>
    <property type="match status" value="1"/>
</dbReference>
<dbReference type="PANTHER" id="PTHR12992">
    <property type="entry name" value="NUDIX HYDROLASE"/>
    <property type="match status" value="1"/>
</dbReference>
<keyword evidence="4" id="KW-0378">Hydrolase</keyword>
<dbReference type="CDD" id="cd03426">
    <property type="entry name" value="NUDIX_CoAse_Nudt7"/>
    <property type="match status" value="1"/>
</dbReference>
<comment type="cofactor">
    <cofactor evidence="2">
        <name>Mg(2+)</name>
        <dbReference type="ChEBI" id="CHEBI:18420"/>
    </cofactor>
</comment>
<dbReference type="Proteomes" id="UP000295832">
    <property type="component" value="Unassembled WGS sequence"/>
</dbReference>
<dbReference type="SUPFAM" id="SSF55811">
    <property type="entry name" value="Nudix"/>
    <property type="match status" value="1"/>
</dbReference>
<evidence type="ECO:0000313" key="9">
    <source>
        <dbReference type="Proteomes" id="UP000295832"/>
    </source>
</evidence>
<evidence type="ECO:0000256" key="3">
    <source>
        <dbReference type="ARBA" id="ARBA00022723"/>
    </source>
</evidence>
<proteinExistence type="predicted"/>
<comment type="cofactor">
    <cofactor evidence="1">
        <name>Mn(2+)</name>
        <dbReference type="ChEBI" id="CHEBI:29035"/>
    </cofactor>
</comment>
<dbReference type="PROSITE" id="PS51462">
    <property type="entry name" value="NUDIX"/>
    <property type="match status" value="1"/>
</dbReference>
<evidence type="ECO:0000256" key="5">
    <source>
        <dbReference type="ARBA" id="ARBA00022842"/>
    </source>
</evidence>
<keyword evidence="6" id="KW-0464">Manganese</keyword>
<reference evidence="8 9" key="1">
    <citation type="submission" date="2019-03" db="EMBL/GenBank/DDBJ databases">
        <title>Subsurface microbial communities from deep shales in Ohio and West Virginia, USA.</title>
        <authorList>
            <person name="Wrighton K."/>
        </authorList>
    </citation>
    <scope>NUCLEOTIDE SEQUENCE [LARGE SCALE GENOMIC DNA]</scope>
    <source>
        <strain evidence="8 9">MSL 6dP</strain>
    </source>
</reference>
<dbReference type="RefSeq" id="WP_134115137.1">
    <property type="nucleotide sequence ID" value="NZ_SOEG01000004.1"/>
</dbReference>
<accession>A0A4R8H0L9</accession>
<evidence type="ECO:0000313" key="8">
    <source>
        <dbReference type="EMBL" id="TDX52927.1"/>
    </source>
</evidence>
<keyword evidence="5" id="KW-0460">Magnesium</keyword>
<organism evidence="8 9">
    <name type="scientific">Orenia marismortui</name>
    <dbReference type="NCBI Taxonomy" id="46469"/>
    <lineage>
        <taxon>Bacteria</taxon>
        <taxon>Bacillati</taxon>
        <taxon>Bacillota</taxon>
        <taxon>Clostridia</taxon>
        <taxon>Halanaerobiales</taxon>
        <taxon>Halobacteroidaceae</taxon>
        <taxon>Orenia</taxon>
    </lineage>
</organism>
<sequence length="219" mass="25152">MKDQLLRKIKNQLPKFPGIQGKDRYFNSAVLILLIYIDGEYHFLFQKRAADIRQGGEICFPGGRYEPDIDNSYEETAIRESVEELGVEKEKIEIIGQLDTLVAAMGATVDSFIGILKVDDLEQLNINLAEVEKVFTVPIAYFRDKIAEEYQVRLEVQPSYINQAGEEIKLFPAEELGLPERYRKPWGGRKHKLYLYDTPEGIIWGITAELIREVVNLID</sequence>
<comment type="caution">
    <text evidence="8">The sequence shown here is derived from an EMBL/GenBank/DDBJ whole genome shotgun (WGS) entry which is preliminary data.</text>
</comment>
<dbReference type="InterPro" id="IPR000086">
    <property type="entry name" value="NUDIX_hydrolase_dom"/>
</dbReference>
<keyword evidence="3" id="KW-0479">Metal-binding</keyword>
<dbReference type="AlphaFoldDB" id="A0A4R8H0L9"/>
<protein>
    <submittedName>
        <fullName evidence="8">NUDIX domain-containing protein</fullName>
    </submittedName>
</protein>
<name>A0A4R8H0L9_9FIRM</name>
<dbReference type="InterPro" id="IPR045121">
    <property type="entry name" value="CoAse"/>
</dbReference>
<feature type="domain" description="Nudix hydrolase" evidence="7">
    <location>
        <begin position="25"/>
        <end position="159"/>
    </location>
</feature>
<dbReference type="Pfam" id="PF00293">
    <property type="entry name" value="NUDIX"/>
    <property type="match status" value="1"/>
</dbReference>
<dbReference type="GO" id="GO:0046872">
    <property type="term" value="F:metal ion binding"/>
    <property type="evidence" value="ECO:0007669"/>
    <property type="project" value="UniProtKB-KW"/>
</dbReference>
<evidence type="ECO:0000256" key="1">
    <source>
        <dbReference type="ARBA" id="ARBA00001936"/>
    </source>
</evidence>
<dbReference type="GO" id="GO:0010945">
    <property type="term" value="F:coenzyme A diphosphatase activity"/>
    <property type="evidence" value="ECO:0007669"/>
    <property type="project" value="InterPro"/>
</dbReference>
<evidence type="ECO:0000256" key="4">
    <source>
        <dbReference type="ARBA" id="ARBA00022801"/>
    </source>
</evidence>